<dbReference type="PANTHER" id="PTHR36111">
    <property type="entry name" value="INNER MEMBRANE PROTEIN-RELATED"/>
    <property type="match status" value="1"/>
</dbReference>
<evidence type="ECO:0000256" key="1">
    <source>
        <dbReference type="SAM" id="Phobius"/>
    </source>
</evidence>
<dbReference type="PATRIC" id="fig|476272.21.peg.541"/>
<comment type="caution">
    <text evidence="2">The sequence shown here is derived from an EMBL/GenBank/DDBJ whole genome shotgun (WGS) entry which is preliminary data.</text>
</comment>
<evidence type="ECO:0008006" key="4">
    <source>
        <dbReference type="Google" id="ProtNLM"/>
    </source>
</evidence>
<feature type="transmembrane region" description="Helical" evidence="1">
    <location>
        <begin position="207"/>
        <end position="226"/>
    </location>
</feature>
<dbReference type="EMBL" id="ACBZ01000210">
    <property type="protein sequence ID" value="EEG47261.1"/>
    <property type="molecule type" value="Genomic_DNA"/>
</dbReference>
<feature type="transmembrane region" description="Helical" evidence="1">
    <location>
        <begin position="5"/>
        <end position="22"/>
    </location>
</feature>
<reference evidence="2 3" key="1">
    <citation type="submission" date="2009-01" db="EMBL/GenBank/DDBJ databases">
        <authorList>
            <person name="Fulton L."/>
            <person name="Clifton S."/>
            <person name="Fulton B."/>
            <person name="Xu J."/>
            <person name="Minx P."/>
            <person name="Pepin K.H."/>
            <person name="Johnson M."/>
            <person name="Bhonagiri V."/>
            <person name="Nash W.E."/>
            <person name="Mardis E.R."/>
            <person name="Wilson R.K."/>
        </authorList>
    </citation>
    <scope>NUCLEOTIDE SEQUENCE [LARGE SCALE GENOMIC DNA]</scope>
    <source>
        <strain evidence="3">DSM 10507 / JCM 14656 / S5a33</strain>
    </source>
</reference>
<feature type="transmembrane region" description="Helical" evidence="1">
    <location>
        <begin position="183"/>
        <end position="201"/>
    </location>
</feature>
<dbReference type="Proteomes" id="UP000003100">
    <property type="component" value="Unassembled WGS sequence"/>
</dbReference>
<dbReference type="GeneID" id="86823163"/>
<dbReference type="HOGENOM" id="CLU_091659_2_0_9"/>
<dbReference type="AlphaFoldDB" id="C0CSI8"/>
<feature type="transmembrane region" description="Helical" evidence="1">
    <location>
        <begin position="96"/>
        <end position="120"/>
    </location>
</feature>
<evidence type="ECO:0000313" key="3">
    <source>
        <dbReference type="Proteomes" id="UP000003100"/>
    </source>
</evidence>
<dbReference type="Pfam" id="PF04474">
    <property type="entry name" value="DUF554"/>
    <property type="match status" value="1"/>
</dbReference>
<keyword evidence="1" id="KW-1133">Transmembrane helix</keyword>
<dbReference type="InterPro" id="IPR007563">
    <property type="entry name" value="DUF554"/>
</dbReference>
<protein>
    <recommendedName>
        <fullName evidence="4">Membrane protein YdfK</fullName>
    </recommendedName>
</protein>
<sequence>MPVGVTVNCLAVLTGGILGGWLGRYIPIKTTERMMGVLGLCSFSIGVLNLMKVESAPPVILAVLLGYFLGDLADLEKRIAWIFGKIFKKVPVGKSGLDMDAFVMAVVLFCASGFGIFGVLTEGLSGDSSVLLSKSFLDFFTALIFAVTMGMVIGLIAVPQYLIFLLLFVAARAVGGYLAQEEITAFVACGGILTMAAGLRVAQIKYIAIGNMVPALILVIPLSYWWRSLGF</sequence>
<reference evidence="2 3" key="2">
    <citation type="submission" date="2009-02" db="EMBL/GenBank/DDBJ databases">
        <title>Draft genome sequence of Blautia hydrogenotrophica DSM 10507 (Ruminococcus hydrogenotrophicus DSM 10507).</title>
        <authorList>
            <person name="Sudarsanam P."/>
            <person name="Ley R."/>
            <person name="Guruge J."/>
            <person name="Turnbaugh P.J."/>
            <person name="Mahowald M."/>
            <person name="Liep D."/>
            <person name="Gordon J."/>
        </authorList>
    </citation>
    <scope>NUCLEOTIDE SEQUENCE [LARGE SCALE GENOMIC DNA]</scope>
    <source>
        <strain evidence="3">DSM 10507 / JCM 14656 / S5a33</strain>
    </source>
</reference>
<keyword evidence="1" id="KW-0812">Transmembrane</keyword>
<dbReference type="PANTHER" id="PTHR36111:SF2">
    <property type="entry name" value="INNER MEMBRANE PROTEIN"/>
    <property type="match status" value="1"/>
</dbReference>
<keyword evidence="1" id="KW-0472">Membrane</keyword>
<keyword evidence="3" id="KW-1185">Reference proteome</keyword>
<organism evidence="2 3">
    <name type="scientific">Blautia hydrogenotrophica (strain DSM 10507 / JCM 14656 / S5a33)</name>
    <name type="common">Ruminococcus hydrogenotrophicus</name>
    <dbReference type="NCBI Taxonomy" id="476272"/>
    <lineage>
        <taxon>Bacteria</taxon>
        <taxon>Bacillati</taxon>
        <taxon>Bacillota</taxon>
        <taxon>Clostridia</taxon>
        <taxon>Lachnospirales</taxon>
        <taxon>Lachnospiraceae</taxon>
        <taxon>Blautia</taxon>
    </lineage>
</organism>
<accession>C0CSI8</accession>
<proteinExistence type="predicted"/>
<evidence type="ECO:0000313" key="2">
    <source>
        <dbReference type="EMBL" id="EEG47261.1"/>
    </source>
</evidence>
<feature type="transmembrane region" description="Helical" evidence="1">
    <location>
        <begin position="140"/>
        <end position="171"/>
    </location>
</feature>
<gene>
    <name evidence="2" type="ORF">RUMHYD_03855</name>
</gene>
<dbReference type="eggNOG" id="COG1811">
    <property type="taxonomic scope" value="Bacteria"/>
</dbReference>
<name>C0CSI8_BLAHS</name>
<dbReference type="RefSeq" id="WP_005952547.1">
    <property type="nucleotide sequence ID" value="NZ_CP136423.1"/>
</dbReference>